<keyword evidence="1" id="KW-0732">Signal</keyword>
<proteinExistence type="predicted"/>
<dbReference type="InterPro" id="IPR021253">
    <property type="entry name" value="ZrgA-like"/>
</dbReference>
<feature type="chain" id="PRO_5010329518" description="DUF2796 domain-containing protein" evidence="1">
    <location>
        <begin position="24"/>
        <end position="187"/>
    </location>
</feature>
<organism evidence="2 3">
    <name type="scientific">Nitrosomonas communis</name>
    <dbReference type="NCBI Taxonomy" id="44574"/>
    <lineage>
        <taxon>Bacteria</taxon>
        <taxon>Pseudomonadati</taxon>
        <taxon>Pseudomonadota</taxon>
        <taxon>Betaproteobacteria</taxon>
        <taxon>Nitrosomonadales</taxon>
        <taxon>Nitrosomonadaceae</taxon>
        <taxon>Nitrosomonas</taxon>
    </lineage>
</organism>
<dbReference type="Proteomes" id="UP000183287">
    <property type="component" value="Unassembled WGS sequence"/>
</dbReference>
<dbReference type="Pfam" id="PF10986">
    <property type="entry name" value="ZrgA"/>
    <property type="match status" value="1"/>
</dbReference>
<evidence type="ECO:0008006" key="4">
    <source>
        <dbReference type="Google" id="ProtNLM"/>
    </source>
</evidence>
<keyword evidence="3" id="KW-1185">Reference proteome</keyword>
<evidence type="ECO:0000313" key="3">
    <source>
        <dbReference type="Proteomes" id="UP000183287"/>
    </source>
</evidence>
<evidence type="ECO:0000313" key="2">
    <source>
        <dbReference type="EMBL" id="SFM99201.1"/>
    </source>
</evidence>
<protein>
    <recommendedName>
        <fullName evidence="4">DUF2796 domain-containing protein</fullName>
    </recommendedName>
</protein>
<evidence type="ECO:0000256" key="1">
    <source>
        <dbReference type="SAM" id="SignalP"/>
    </source>
</evidence>
<feature type="signal peptide" evidence="1">
    <location>
        <begin position="1"/>
        <end position="23"/>
    </location>
</feature>
<sequence>MVIKQGLISWLLILLGNSAPVFSSGTPLTHGAHVHGEAGMNIVLDGNSLFIELDSPIINLVGFEHAPNNEEQVSALLKAEQTLASADRLFHFATTKCSLENVEIEMPYSKHHEDKNHQHPRPEMHHEHADFHANYVFHCKQAKDLTAISVKLFSLFPDLQNIKAQWILQGKQGSASLTASHPTLSVN</sequence>
<dbReference type="AlphaFoldDB" id="A0A1I4VDE6"/>
<name>A0A1I4VDE6_9PROT</name>
<dbReference type="EMBL" id="FOUB01000080">
    <property type="protein sequence ID" value="SFM99201.1"/>
    <property type="molecule type" value="Genomic_DNA"/>
</dbReference>
<gene>
    <name evidence="2" type="ORF">SAMN05421863_10809</name>
</gene>
<accession>A0A1I4VDE6</accession>
<reference evidence="3" key="1">
    <citation type="submission" date="2016-10" db="EMBL/GenBank/DDBJ databases">
        <authorList>
            <person name="Varghese N."/>
            <person name="Submissions S."/>
        </authorList>
    </citation>
    <scope>NUCLEOTIDE SEQUENCE [LARGE SCALE GENOMIC DNA]</scope>
    <source>
        <strain evidence="3">Nm44</strain>
    </source>
</reference>